<keyword evidence="3" id="KW-1185">Reference proteome</keyword>
<evidence type="ECO:0000259" key="1">
    <source>
        <dbReference type="PROSITE" id="PS51186"/>
    </source>
</evidence>
<gene>
    <name evidence="2" type="ORF">LPTSP3_g07160</name>
</gene>
<reference evidence="2 3" key="1">
    <citation type="submission" date="2021-08" db="EMBL/GenBank/DDBJ databases">
        <title>Complete genome sequence of Leptospira kobayashii strain E30.</title>
        <authorList>
            <person name="Nakao R."/>
            <person name="Nakamura S."/>
            <person name="Masuzawa T."/>
            <person name="Koizumi N."/>
        </authorList>
    </citation>
    <scope>NUCLEOTIDE SEQUENCE [LARGE SCALE GENOMIC DNA]</scope>
    <source>
        <strain evidence="2 3">E30</strain>
    </source>
</reference>
<dbReference type="PROSITE" id="PS51186">
    <property type="entry name" value="GNAT"/>
    <property type="match status" value="1"/>
</dbReference>
<accession>A0ABN6KAI5</accession>
<proteinExistence type="predicted"/>
<organism evidence="2 3">
    <name type="scientific">Leptospira kobayashii</name>
    <dbReference type="NCBI Taxonomy" id="1917830"/>
    <lineage>
        <taxon>Bacteria</taxon>
        <taxon>Pseudomonadati</taxon>
        <taxon>Spirochaetota</taxon>
        <taxon>Spirochaetia</taxon>
        <taxon>Leptospirales</taxon>
        <taxon>Leptospiraceae</taxon>
        <taxon>Leptospira</taxon>
    </lineage>
</organism>
<dbReference type="InterPro" id="IPR016181">
    <property type="entry name" value="Acyl_CoA_acyltransferase"/>
</dbReference>
<sequence length="153" mass="17953">MNLRIGNYLEARKHSELIAKWYKQEWNVPEELTIERLDRFQNTIPFQVIVFKDEIPVATGGIYNEVGLFKEFPHYKANQPWLALLYTIPECRGLGIGTYLCDFLDRELIGSGYKEYFLFTSTAESLYLKQNWVPIDRVIDRGKPTVIMKKTLL</sequence>
<name>A0ABN6KAI5_9LEPT</name>
<dbReference type="Pfam" id="PF00583">
    <property type="entry name" value="Acetyltransf_1"/>
    <property type="match status" value="1"/>
</dbReference>
<protein>
    <recommendedName>
        <fullName evidence="1">N-acetyltransferase domain-containing protein</fullName>
    </recommendedName>
</protein>
<dbReference type="EMBL" id="AP025028">
    <property type="protein sequence ID" value="BDA77786.1"/>
    <property type="molecule type" value="Genomic_DNA"/>
</dbReference>
<dbReference type="InterPro" id="IPR000182">
    <property type="entry name" value="GNAT_dom"/>
</dbReference>
<feature type="domain" description="N-acetyltransferase" evidence="1">
    <location>
        <begin position="1"/>
        <end position="153"/>
    </location>
</feature>
<dbReference type="Gene3D" id="3.40.630.30">
    <property type="match status" value="1"/>
</dbReference>
<evidence type="ECO:0000313" key="3">
    <source>
        <dbReference type="Proteomes" id="UP000245263"/>
    </source>
</evidence>
<dbReference type="RefSeq" id="WP_109020780.1">
    <property type="nucleotide sequence ID" value="NZ_AP025028.1"/>
</dbReference>
<dbReference type="Proteomes" id="UP000245263">
    <property type="component" value="Chromosome 1"/>
</dbReference>
<dbReference type="SUPFAM" id="SSF55729">
    <property type="entry name" value="Acyl-CoA N-acyltransferases (Nat)"/>
    <property type="match status" value="1"/>
</dbReference>
<evidence type="ECO:0000313" key="2">
    <source>
        <dbReference type="EMBL" id="BDA77786.1"/>
    </source>
</evidence>
<dbReference type="CDD" id="cd04301">
    <property type="entry name" value="NAT_SF"/>
    <property type="match status" value="1"/>
</dbReference>